<evidence type="ECO:0000256" key="14">
    <source>
        <dbReference type="ARBA" id="ARBA00031791"/>
    </source>
</evidence>
<keyword evidence="9" id="KW-0256">Endoplasmic reticulum</keyword>
<evidence type="ECO:0000313" key="17">
    <source>
        <dbReference type="Proteomes" id="UP000005237"/>
    </source>
</evidence>
<comment type="function">
    <text evidence="1">TRAP proteins are part of a complex whose function is to bind calcium to the ER membrane and thereby regulate the retention of ER resident proteins.</text>
</comment>
<sequence>MLKIAVAVCLVAAVFCGKCESPKFSASSFSTTDGFFHYKTTFITEFTLQCANNAKNIQYSAEVNGRLIPVSVSDETSKFQVSWTADHANAGAQTFDINVFDEQGAAQFAKNPATKPLFTIQHHHAGLARKSPISSETIALLLAIVGLYYAIRQKSELVR</sequence>
<keyword evidence="17" id="KW-1185">Reference proteome</keyword>
<comment type="similarity">
    <text evidence="3">Belongs to the TRAP-delta family.</text>
</comment>
<evidence type="ECO:0000256" key="9">
    <source>
        <dbReference type="ARBA" id="ARBA00022824"/>
    </source>
</evidence>
<name>A0A8R1DJC9_CAEJA</name>
<keyword evidence="13" id="KW-1015">Disulfide bond</keyword>
<dbReference type="EnsemblMetazoa" id="CJA04442.1">
    <property type="protein sequence ID" value="CJA04442.1"/>
    <property type="gene ID" value="WBGene00123644"/>
</dbReference>
<protein>
    <recommendedName>
        <fullName evidence="5">Translocon-associated protein subunit delta</fullName>
    </recommendedName>
    <alternativeName>
        <fullName evidence="14">Signal sequence receptor subunit delta</fullName>
    </alternativeName>
</protein>
<evidence type="ECO:0000256" key="1">
    <source>
        <dbReference type="ARBA" id="ARBA00002838"/>
    </source>
</evidence>
<keyword evidence="6" id="KW-1017">Isopeptide bond</keyword>
<dbReference type="Proteomes" id="UP000005237">
    <property type="component" value="Unassembled WGS sequence"/>
</dbReference>
<feature type="signal peptide" evidence="15">
    <location>
        <begin position="1"/>
        <end position="16"/>
    </location>
</feature>
<comment type="subunit">
    <text evidence="4">Heterotetramer of TRAP-alpha, TRAP-beta, TRAP-delta and TRAP-gamma.</text>
</comment>
<dbReference type="GO" id="GO:0005789">
    <property type="term" value="C:endoplasmic reticulum membrane"/>
    <property type="evidence" value="ECO:0007669"/>
    <property type="project" value="UniProtKB-SubCell"/>
</dbReference>
<keyword evidence="7" id="KW-0812">Transmembrane</keyword>
<keyword evidence="10" id="KW-0832">Ubl conjugation</keyword>
<reference evidence="16" key="2">
    <citation type="submission" date="2022-06" db="UniProtKB">
        <authorList>
            <consortium name="EnsemblMetazoa"/>
        </authorList>
    </citation>
    <scope>IDENTIFICATION</scope>
    <source>
        <strain evidence="16">DF5081</strain>
    </source>
</reference>
<evidence type="ECO:0000256" key="13">
    <source>
        <dbReference type="ARBA" id="ARBA00023157"/>
    </source>
</evidence>
<dbReference type="OMA" id="WTADHAN"/>
<evidence type="ECO:0000313" key="16">
    <source>
        <dbReference type="EnsemblMetazoa" id="CJA04442.1"/>
    </source>
</evidence>
<evidence type="ECO:0000256" key="5">
    <source>
        <dbReference type="ARBA" id="ARBA00014387"/>
    </source>
</evidence>
<keyword evidence="11" id="KW-1133">Transmembrane helix</keyword>
<evidence type="ECO:0000256" key="10">
    <source>
        <dbReference type="ARBA" id="ARBA00022843"/>
    </source>
</evidence>
<evidence type="ECO:0000256" key="11">
    <source>
        <dbReference type="ARBA" id="ARBA00022989"/>
    </source>
</evidence>
<comment type="subcellular location">
    <subcellularLocation>
        <location evidence="2">Endoplasmic reticulum membrane</location>
        <topology evidence="2">Single-pass type I membrane protein</topology>
    </subcellularLocation>
</comment>
<evidence type="ECO:0000256" key="4">
    <source>
        <dbReference type="ARBA" id="ARBA00011819"/>
    </source>
</evidence>
<keyword evidence="8 15" id="KW-0732">Signal</keyword>
<evidence type="ECO:0000256" key="15">
    <source>
        <dbReference type="SAM" id="SignalP"/>
    </source>
</evidence>
<reference evidence="17" key="1">
    <citation type="submission" date="2010-08" db="EMBL/GenBank/DDBJ databases">
        <authorList>
            <consortium name="Caenorhabditis japonica Sequencing Consortium"/>
            <person name="Wilson R.K."/>
        </authorList>
    </citation>
    <scope>NUCLEOTIDE SEQUENCE [LARGE SCALE GENOMIC DNA]</scope>
    <source>
        <strain evidence="17">DF5081</strain>
    </source>
</reference>
<accession>A0A8R1DJC9</accession>
<dbReference type="Pfam" id="PF05404">
    <property type="entry name" value="TRAP-delta"/>
    <property type="match status" value="1"/>
</dbReference>
<evidence type="ECO:0000256" key="12">
    <source>
        <dbReference type="ARBA" id="ARBA00023136"/>
    </source>
</evidence>
<dbReference type="PANTHER" id="PTHR12731">
    <property type="entry name" value="TRANSLOCON-ASSOCIATED PROTEIN, DELTA SUBUNIT"/>
    <property type="match status" value="1"/>
</dbReference>
<feature type="chain" id="PRO_5035919516" description="Translocon-associated protein subunit delta" evidence="15">
    <location>
        <begin position="17"/>
        <end position="159"/>
    </location>
</feature>
<evidence type="ECO:0000256" key="3">
    <source>
        <dbReference type="ARBA" id="ARBA00009294"/>
    </source>
</evidence>
<dbReference type="InterPro" id="IPR008855">
    <property type="entry name" value="TRAP-delta"/>
</dbReference>
<keyword evidence="12" id="KW-0472">Membrane</keyword>
<evidence type="ECO:0000256" key="6">
    <source>
        <dbReference type="ARBA" id="ARBA00022499"/>
    </source>
</evidence>
<evidence type="ECO:0000256" key="8">
    <source>
        <dbReference type="ARBA" id="ARBA00022729"/>
    </source>
</evidence>
<proteinExistence type="inferred from homology"/>
<organism evidence="16 17">
    <name type="scientific">Caenorhabditis japonica</name>
    <dbReference type="NCBI Taxonomy" id="281687"/>
    <lineage>
        <taxon>Eukaryota</taxon>
        <taxon>Metazoa</taxon>
        <taxon>Ecdysozoa</taxon>
        <taxon>Nematoda</taxon>
        <taxon>Chromadorea</taxon>
        <taxon>Rhabditida</taxon>
        <taxon>Rhabditina</taxon>
        <taxon>Rhabditomorpha</taxon>
        <taxon>Rhabditoidea</taxon>
        <taxon>Rhabditidae</taxon>
        <taxon>Peloderinae</taxon>
        <taxon>Caenorhabditis</taxon>
    </lineage>
</organism>
<dbReference type="AlphaFoldDB" id="A0A8R1DJC9"/>
<evidence type="ECO:0000256" key="7">
    <source>
        <dbReference type="ARBA" id="ARBA00022692"/>
    </source>
</evidence>
<evidence type="ECO:0000256" key="2">
    <source>
        <dbReference type="ARBA" id="ARBA00004115"/>
    </source>
</evidence>
<dbReference type="PANTHER" id="PTHR12731:SF1">
    <property type="entry name" value="TRANSLOCON-ASSOCIATED PROTEIN SUBUNIT DELTA"/>
    <property type="match status" value="1"/>
</dbReference>